<dbReference type="GO" id="GO:0043200">
    <property type="term" value="P:response to amino acid"/>
    <property type="evidence" value="ECO:0007669"/>
    <property type="project" value="TreeGrafter"/>
</dbReference>
<evidence type="ECO:0000256" key="2">
    <source>
        <dbReference type="ARBA" id="ARBA00023125"/>
    </source>
</evidence>
<reference evidence="5 6" key="1">
    <citation type="submission" date="2020-08" db="EMBL/GenBank/DDBJ databases">
        <title>Genomic Encyclopedia of Type Strains, Phase IV (KMG-IV): sequencing the most valuable type-strain genomes for metagenomic binning, comparative biology and taxonomic classification.</title>
        <authorList>
            <person name="Goeker M."/>
        </authorList>
    </citation>
    <scope>NUCLEOTIDE SEQUENCE [LARGE SCALE GENOMIC DNA]</scope>
    <source>
        <strain evidence="5 6">DSM 27163</strain>
    </source>
</reference>
<dbReference type="PROSITE" id="PS50956">
    <property type="entry name" value="HTH_ASNC_2"/>
    <property type="match status" value="1"/>
</dbReference>
<dbReference type="InterPro" id="IPR019888">
    <property type="entry name" value="Tscrpt_reg_AsnC-like"/>
</dbReference>
<dbReference type="Gene3D" id="3.30.70.920">
    <property type="match status" value="1"/>
</dbReference>
<dbReference type="InterPro" id="IPR036388">
    <property type="entry name" value="WH-like_DNA-bd_sf"/>
</dbReference>
<dbReference type="InterPro" id="IPR036390">
    <property type="entry name" value="WH_DNA-bd_sf"/>
</dbReference>
<dbReference type="Pfam" id="PF13404">
    <property type="entry name" value="HTH_AsnC-type"/>
    <property type="match status" value="1"/>
</dbReference>
<keyword evidence="1" id="KW-0805">Transcription regulation</keyword>
<dbReference type="PRINTS" id="PR00033">
    <property type="entry name" value="HTHASNC"/>
</dbReference>
<comment type="caution">
    <text evidence="5">The sequence shown here is derived from an EMBL/GenBank/DDBJ whole genome shotgun (WGS) entry which is preliminary data.</text>
</comment>
<evidence type="ECO:0000259" key="4">
    <source>
        <dbReference type="PROSITE" id="PS50956"/>
    </source>
</evidence>
<dbReference type="EMBL" id="JACIJH010000002">
    <property type="protein sequence ID" value="MBB5705922.1"/>
    <property type="molecule type" value="Genomic_DNA"/>
</dbReference>
<dbReference type="InterPro" id="IPR011008">
    <property type="entry name" value="Dimeric_a/b-barrel"/>
</dbReference>
<gene>
    <name evidence="5" type="ORF">FHR21_001255</name>
</gene>
<evidence type="ECO:0000256" key="1">
    <source>
        <dbReference type="ARBA" id="ARBA00023015"/>
    </source>
</evidence>
<dbReference type="AlphaFoldDB" id="A0A7W9B4P9"/>
<keyword evidence="2 5" id="KW-0238">DNA-binding</keyword>
<dbReference type="PANTHER" id="PTHR30154:SF34">
    <property type="entry name" value="TRANSCRIPTIONAL REGULATOR AZLB"/>
    <property type="match status" value="1"/>
</dbReference>
<dbReference type="PANTHER" id="PTHR30154">
    <property type="entry name" value="LEUCINE-RESPONSIVE REGULATORY PROTEIN"/>
    <property type="match status" value="1"/>
</dbReference>
<dbReference type="Gene3D" id="1.10.10.10">
    <property type="entry name" value="Winged helix-like DNA-binding domain superfamily/Winged helix DNA-binding domain"/>
    <property type="match status" value="1"/>
</dbReference>
<dbReference type="GO" id="GO:0005829">
    <property type="term" value="C:cytosol"/>
    <property type="evidence" value="ECO:0007669"/>
    <property type="project" value="TreeGrafter"/>
</dbReference>
<protein>
    <submittedName>
        <fullName evidence="5">DNA-binding Lrp family transcriptional regulator</fullName>
    </submittedName>
</protein>
<organism evidence="5 6">
    <name type="scientific">Sphingopyxis panaciterrulae</name>
    <dbReference type="NCBI Taxonomy" id="462372"/>
    <lineage>
        <taxon>Bacteria</taxon>
        <taxon>Pseudomonadati</taxon>
        <taxon>Pseudomonadota</taxon>
        <taxon>Alphaproteobacteria</taxon>
        <taxon>Sphingomonadales</taxon>
        <taxon>Sphingomonadaceae</taxon>
        <taxon>Sphingopyxis</taxon>
    </lineage>
</organism>
<keyword evidence="6" id="KW-1185">Reference proteome</keyword>
<accession>A0A7W9B4P9</accession>
<evidence type="ECO:0000256" key="3">
    <source>
        <dbReference type="ARBA" id="ARBA00023163"/>
    </source>
</evidence>
<sequence length="140" mass="15142">MQPLDAIDRQIIAALRIDARKPVSRLASELGIARATAEKRLARMIDSGTILGFTVRARDDTPATVRAVMLIEVAGRSTAAVIRGLKGLPELERLHTTNGGWDLVAEIKAANLADFDRVLREVRSIDGVLNSETSLLLSSV</sequence>
<keyword evidence="3" id="KW-0804">Transcription</keyword>
<evidence type="ECO:0000313" key="5">
    <source>
        <dbReference type="EMBL" id="MBB5705922.1"/>
    </source>
</evidence>
<dbReference type="RefSeq" id="WP_184096318.1">
    <property type="nucleotide sequence ID" value="NZ_JACIJH010000002.1"/>
</dbReference>
<proteinExistence type="predicted"/>
<dbReference type="InterPro" id="IPR000485">
    <property type="entry name" value="AsnC-type_HTH_dom"/>
</dbReference>
<dbReference type="InterPro" id="IPR019887">
    <property type="entry name" value="Tscrpt_reg_AsnC/Lrp_C"/>
</dbReference>
<feature type="domain" description="HTH asnC-type" evidence="4">
    <location>
        <begin position="4"/>
        <end position="77"/>
    </location>
</feature>
<dbReference type="SUPFAM" id="SSF46785">
    <property type="entry name" value="Winged helix' DNA-binding domain"/>
    <property type="match status" value="1"/>
</dbReference>
<dbReference type="Proteomes" id="UP000537161">
    <property type="component" value="Unassembled WGS sequence"/>
</dbReference>
<evidence type="ECO:0000313" key="6">
    <source>
        <dbReference type="Proteomes" id="UP000537161"/>
    </source>
</evidence>
<name>A0A7W9B4P9_9SPHN</name>
<dbReference type="SUPFAM" id="SSF54909">
    <property type="entry name" value="Dimeric alpha+beta barrel"/>
    <property type="match status" value="1"/>
</dbReference>
<dbReference type="Pfam" id="PF01037">
    <property type="entry name" value="AsnC_trans_reg"/>
    <property type="match status" value="1"/>
</dbReference>
<dbReference type="SMART" id="SM00344">
    <property type="entry name" value="HTH_ASNC"/>
    <property type="match status" value="1"/>
</dbReference>
<dbReference type="GO" id="GO:0043565">
    <property type="term" value="F:sequence-specific DNA binding"/>
    <property type="evidence" value="ECO:0007669"/>
    <property type="project" value="InterPro"/>
</dbReference>